<protein>
    <submittedName>
        <fullName evidence="3">Uncharacterized protein</fullName>
    </submittedName>
</protein>
<evidence type="ECO:0000313" key="2">
    <source>
        <dbReference type="EMBL" id="CAF1622978.1"/>
    </source>
</evidence>
<gene>
    <name evidence="2" type="ORF">OVA965_LOCUS43297</name>
    <name evidence="3" type="ORF">TMI583_LOCUS45503</name>
</gene>
<feature type="non-terminal residue" evidence="3">
    <location>
        <position position="163"/>
    </location>
</feature>
<evidence type="ECO:0000313" key="4">
    <source>
        <dbReference type="Proteomes" id="UP000682733"/>
    </source>
</evidence>
<dbReference type="AlphaFoldDB" id="A0A8S2WCY1"/>
<reference evidence="3" key="1">
    <citation type="submission" date="2021-02" db="EMBL/GenBank/DDBJ databases">
        <authorList>
            <person name="Nowell W R."/>
        </authorList>
    </citation>
    <scope>NUCLEOTIDE SEQUENCE</scope>
</reference>
<name>A0A8S2WCY1_9BILA</name>
<evidence type="ECO:0000313" key="3">
    <source>
        <dbReference type="EMBL" id="CAF4443720.1"/>
    </source>
</evidence>
<sequence length="163" mass="18371">NSYDLVTKHLGPGGGTNQLERKTTIQNGTEPKNKARSDFCQKQQQSQQTTKVSLRLAPLIYQGVKMTRYVLNNFIKTKMPDVKLIDIQSNRNGTLTIFDSDVYSYNKILLDLPKHKFDNANNVKNVDVEISIQEIEAALKSSGFDIDTAERLKNHKKDGDGIT</sequence>
<feature type="region of interest" description="Disordered" evidence="1">
    <location>
        <begin position="1"/>
        <end position="20"/>
    </location>
</feature>
<accession>A0A8S2WCY1</accession>
<organism evidence="3 4">
    <name type="scientific">Didymodactylos carnosus</name>
    <dbReference type="NCBI Taxonomy" id="1234261"/>
    <lineage>
        <taxon>Eukaryota</taxon>
        <taxon>Metazoa</taxon>
        <taxon>Spiralia</taxon>
        <taxon>Gnathifera</taxon>
        <taxon>Rotifera</taxon>
        <taxon>Eurotatoria</taxon>
        <taxon>Bdelloidea</taxon>
        <taxon>Philodinida</taxon>
        <taxon>Philodinidae</taxon>
        <taxon>Didymodactylos</taxon>
    </lineage>
</organism>
<dbReference type="EMBL" id="CAJNOK010056465">
    <property type="protein sequence ID" value="CAF1622978.1"/>
    <property type="molecule type" value="Genomic_DNA"/>
</dbReference>
<evidence type="ECO:0000256" key="1">
    <source>
        <dbReference type="SAM" id="MobiDB-lite"/>
    </source>
</evidence>
<dbReference type="EMBL" id="CAJOBA010081495">
    <property type="protein sequence ID" value="CAF4443720.1"/>
    <property type="molecule type" value="Genomic_DNA"/>
</dbReference>
<dbReference type="Proteomes" id="UP000677228">
    <property type="component" value="Unassembled WGS sequence"/>
</dbReference>
<dbReference type="Proteomes" id="UP000682733">
    <property type="component" value="Unassembled WGS sequence"/>
</dbReference>
<feature type="non-terminal residue" evidence="3">
    <location>
        <position position="1"/>
    </location>
</feature>
<proteinExistence type="predicted"/>
<comment type="caution">
    <text evidence="3">The sequence shown here is derived from an EMBL/GenBank/DDBJ whole genome shotgun (WGS) entry which is preliminary data.</text>
</comment>